<dbReference type="Proteomes" id="UP001364617">
    <property type="component" value="Unassembled WGS sequence"/>
</dbReference>
<protein>
    <submittedName>
        <fullName evidence="2">Uncharacterized protein</fullName>
    </submittedName>
</protein>
<reference evidence="2 3" key="1">
    <citation type="submission" date="2024-02" db="EMBL/GenBank/DDBJ databases">
        <title>Chromosome-level genome assembly of the Eurasian Minnow (Phoxinus phoxinus).</title>
        <authorList>
            <person name="Oriowo T.O."/>
            <person name="Martin S."/>
            <person name="Stange M."/>
            <person name="Chrysostomakis Y."/>
            <person name="Brown T."/>
            <person name="Winkler S."/>
            <person name="Kukowka S."/>
            <person name="Myers E.W."/>
            <person name="Bohne A."/>
        </authorList>
    </citation>
    <scope>NUCLEOTIDE SEQUENCE [LARGE SCALE GENOMIC DNA]</scope>
    <source>
        <strain evidence="2">ZFMK-TIS-60720</strain>
        <tissue evidence="2">Whole Organism</tissue>
    </source>
</reference>
<sequence>MPPKKEEIEEIKKSLDFLSEEISTVSKQQKTIIDLMGEIKELKKQNEEKDKRITSLECHVADMEQHYRMNVIVVSGLETRPRSYARAVTTTGSGELIDPDMDSVKQQVTAFFHSKGISICHTDIEACHPLPQKNKTDQPALLIRFTNRKNKNALLRQGKNLRGTDVYVNEHLTKKNADIGFSSASLGSVPFWQSTWTTNCKVFIKLNGSPEDARVLSVRHIEELDKYQ</sequence>
<evidence type="ECO:0000313" key="3">
    <source>
        <dbReference type="Proteomes" id="UP001364617"/>
    </source>
</evidence>
<proteinExistence type="predicted"/>
<keyword evidence="1" id="KW-0175">Coiled coil</keyword>
<gene>
    <name evidence="2" type="ORF">R3I93_002554</name>
</gene>
<evidence type="ECO:0000313" key="2">
    <source>
        <dbReference type="EMBL" id="KAK7172480.1"/>
    </source>
</evidence>
<comment type="caution">
    <text evidence="2">The sequence shown here is derived from an EMBL/GenBank/DDBJ whole genome shotgun (WGS) entry which is preliminary data.</text>
</comment>
<feature type="coiled-coil region" evidence="1">
    <location>
        <begin position="8"/>
        <end position="59"/>
    </location>
</feature>
<name>A0AAN9DFD3_9TELE</name>
<organism evidence="2 3">
    <name type="scientific">Phoxinus phoxinus</name>
    <name type="common">Eurasian minnow</name>
    <dbReference type="NCBI Taxonomy" id="58324"/>
    <lineage>
        <taxon>Eukaryota</taxon>
        <taxon>Metazoa</taxon>
        <taxon>Chordata</taxon>
        <taxon>Craniata</taxon>
        <taxon>Vertebrata</taxon>
        <taxon>Euteleostomi</taxon>
        <taxon>Actinopterygii</taxon>
        <taxon>Neopterygii</taxon>
        <taxon>Teleostei</taxon>
        <taxon>Ostariophysi</taxon>
        <taxon>Cypriniformes</taxon>
        <taxon>Leuciscidae</taxon>
        <taxon>Phoxininae</taxon>
        <taxon>Phoxinus</taxon>
    </lineage>
</organism>
<dbReference type="EMBL" id="JAYKXH010000003">
    <property type="protein sequence ID" value="KAK7172480.1"/>
    <property type="molecule type" value="Genomic_DNA"/>
</dbReference>
<evidence type="ECO:0000256" key="1">
    <source>
        <dbReference type="SAM" id="Coils"/>
    </source>
</evidence>
<dbReference type="AlphaFoldDB" id="A0AAN9DFD3"/>
<accession>A0AAN9DFD3</accession>
<keyword evidence="3" id="KW-1185">Reference proteome</keyword>